<dbReference type="InterPro" id="IPR002933">
    <property type="entry name" value="Peptidase_M20"/>
</dbReference>
<dbReference type="SUPFAM" id="SSF53187">
    <property type="entry name" value="Zn-dependent exopeptidases"/>
    <property type="match status" value="1"/>
</dbReference>
<evidence type="ECO:0000259" key="4">
    <source>
        <dbReference type="Pfam" id="PF07687"/>
    </source>
</evidence>
<dbReference type="Gene3D" id="3.30.70.360">
    <property type="match status" value="1"/>
</dbReference>
<feature type="domain" description="Peptidase M20 dimerisation" evidence="4">
    <location>
        <begin position="217"/>
        <end position="325"/>
    </location>
</feature>
<dbReference type="AlphaFoldDB" id="A0A518I290"/>
<dbReference type="PANTHER" id="PTHR43808:SF31">
    <property type="entry name" value="N-ACETYL-L-CITRULLINE DEACETYLASE"/>
    <property type="match status" value="1"/>
</dbReference>
<dbReference type="InterPro" id="IPR036264">
    <property type="entry name" value="Bact_exopeptidase_dim_dom"/>
</dbReference>
<dbReference type="InterPro" id="IPR011650">
    <property type="entry name" value="Peptidase_M20_dimer"/>
</dbReference>
<keyword evidence="6" id="KW-1185">Reference proteome</keyword>
<dbReference type="EC" id="3.5.1.16" evidence="5"/>
<keyword evidence="1" id="KW-0479">Metal-binding</keyword>
<evidence type="ECO:0000256" key="3">
    <source>
        <dbReference type="ARBA" id="ARBA00023285"/>
    </source>
</evidence>
<sequence>MPHSIEAPHPDGTIASAITTLEQLISFPSVSAKSNVDINDWCAATLARMGFTLWHSGYRDDRGVRKSNLVAVRKPSGVEPHETSVVRHAAPSSQQGLAYFCHTDVVPAKKWVGAPAPPFPRTDDAAAGPFDAVVTDERVYGRGACDMKGSLAAMLSAVARVDVGQQTAPIWIVCTADEEVGFNGAKHMVDHCDGYRDLVRADPVAVIGEPTEMNVVYAHKGIQGFTVHSRGRAGHSATNFGTNANEAMVPMLVKLLELCQRTRDDARLQDDRFDPPVLSWNFGVSDHSNVVNITPERSDAWVSFRTMPEVDGAELVAEADAAARRLGLTLTPIAGCDPLWTDPDSEIVTQFRSIAGTRSQTVCYATDGGVLGELSRRIVIGPGSIAQAHTVDEWIAIDQLQRGIDCYEKALHHWCTTVA</sequence>
<dbReference type="OrthoDB" id="9792335at2"/>
<dbReference type="Proteomes" id="UP000319004">
    <property type="component" value="Chromosome"/>
</dbReference>
<dbReference type="RefSeq" id="WP_145391344.1">
    <property type="nucleotide sequence ID" value="NZ_CP037423.1"/>
</dbReference>
<evidence type="ECO:0000256" key="1">
    <source>
        <dbReference type="ARBA" id="ARBA00022723"/>
    </source>
</evidence>
<evidence type="ECO:0000313" key="5">
    <source>
        <dbReference type="EMBL" id="QDV47233.1"/>
    </source>
</evidence>
<proteinExistence type="predicted"/>
<dbReference type="GO" id="GO:0008777">
    <property type="term" value="F:acetylornithine deacetylase activity"/>
    <property type="evidence" value="ECO:0007669"/>
    <property type="project" value="UniProtKB-EC"/>
</dbReference>
<reference evidence="5 6" key="1">
    <citation type="submission" date="2019-03" db="EMBL/GenBank/DDBJ databases">
        <title>Deep-cultivation of Planctomycetes and their phenomic and genomic characterization uncovers novel biology.</title>
        <authorList>
            <person name="Wiegand S."/>
            <person name="Jogler M."/>
            <person name="Boedeker C."/>
            <person name="Pinto D."/>
            <person name="Vollmers J."/>
            <person name="Rivas-Marin E."/>
            <person name="Kohn T."/>
            <person name="Peeters S.H."/>
            <person name="Heuer A."/>
            <person name="Rast P."/>
            <person name="Oberbeckmann S."/>
            <person name="Bunk B."/>
            <person name="Jeske O."/>
            <person name="Meyerdierks A."/>
            <person name="Storesund J.E."/>
            <person name="Kallscheuer N."/>
            <person name="Luecker S."/>
            <person name="Lage O.M."/>
            <person name="Pohl T."/>
            <person name="Merkel B.J."/>
            <person name="Hornburger P."/>
            <person name="Mueller R.-W."/>
            <person name="Bruemmer F."/>
            <person name="Labrenz M."/>
            <person name="Spormann A.M."/>
            <person name="Op den Camp H."/>
            <person name="Overmann J."/>
            <person name="Amann R."/>
            <person name="Jetten M.S.M."/>
            <person name="Mascher T."/>
            <person name="Medema M.H."/>
            <person name="Devos D.P."/>
            <person name="Kaster A.-K."/>
            <person name="Ovreas L."/>
            <person name="Rohde M."/>
            <person name="Galperin M.Y."/>
            <person name="Jogler C."/>
        </authorList>
    </citation>
    <scope>NUCLEOTIDE SEQUENCE [LARGE SCALE GENOMIC DNA]</scope>
    <source>
        <strain evidence="5 6">Enr13</strain>
    </source>
</reference>
<protein>
    <submittedName>
        <fullName evidence="5">Acetylornithine deacetylase</fullName>
        <ecNumber evidence="5">3.5.1.16</ecNumber>
    </submittedName>
</protein>
<dbReference type="InterPro" id="IPR050072">
    <property type="entry name" value="Peptidase_M20A"/>
</dbReference>
<keyword evidence="2 5" id="KW-0378">Hydrolase</keyword>
<dbReference type="Pfam" id="PF07687">
    <property type="entry name" value="M20_dimer"/>
    <property type="match status" value="1"/>
</dbReference>
<dbReference type="EMBL" id="CP037423">
    <property type="protein sequence ID" value="QDV47233.1"/>
    <property type="molecule type" value="Genomic_DNA"/>
</dbReference>
<keyword evidence="3" id="KW-0170">Cobalt</keyword>
<evidence type="ECO:0000256" key="2">
    <source>
        <dbReference type="ARBA" id="ARBA00022801"/>
    </source>
</evidence>
<accession>A0A518I290</accession>
<dbReference type="Pfam" id="PF01546">
    <property type="entry name" value="Peptidase_M20"/>
    <property type="match status" value="1"/>
</dbReference>
<evidence type="ECO:0000313" key="6">
    <source>
        <dbReference type="Proteomes" id="UP000319004"/>
    </source>
</evidence>
<gene>
    <name evidence="5" type="primary">argE_2</name>
    <name evidence="5" type="ORF">Enr13x_71420</name>
</gene>
<dbReference type="CDD" id="cd03894">
    <property type="entry name" value="M20_ArgE"/>
    <property type="match status" value="1"/>
</dbReference>
<dbReference type="SUPFAM" id="SSF55031">
    <property type="entry name" value="Bacterial exopeptidase dimerisation domain"/>
    <property type="match status" value="1"/>
</dbReference>
<organism evidence="5 6">
    <name type="scientific">Stieleria neptunia</name>
    <dbReference type="NCBI Taxonomy" id="2527979"/>
    <lineage>
        <taxon>Bacteria</taxon>
        <taxon>Pseudomonadati</taxon>
        <taxon>Planctomycetota</taxon>
        <taxon>Planctomycetia</taxon>
        <taxon>Pirellulales</taxon>
        <taxon>Pirellulaceae</taxon>
        <taxon>Stieleria</taxon>
    </lineage>
</organism>
<dbReference type="PANTHER" id="PTHR43808">
    <property type="entry name" value="ACETYLORNITHINE DEACETYLASE"/>
    <property type="match status" value="1"/>
</dbReference>
<dbReference type="Gene3D" id="3.40.630.10">
    <property type="entry name" value="Zn peptidases"/>
    <property type="match status" value="1"/>
</dbReference>
<dbReference type="GO" id="GO:0006526">
    <property type="term" value="P:L-arginine biosynthetic process"/>
    <property type="evidence" value="ECO:0007669"/>
    <property type="project" value="TreeGrafter"/>
</dbReference>
<name>A0A518I290_9BACT</name>
<dbReference type="KEGG" id="snep:Enr13x_71420"/>
<dbReference type="GO" id="GO:0046872">
    <property type="term" value="F:metal ion binding"/>
    <property type="evidence" value="ECO:0007669"/>
    <property type="project" value="UniProtKB-KW"/>
</dbReference>